<name>X0SIH2_9ZZZZ</name>
<dbReference type="EMBL" id="BARS01004227">
    <property type="protein sequence ID" value="GAF74906.1"/>
    <property type="molecule type" value="Genomic_DNA"/>
</dbReference>
<reference evidence="2" key="1">
    <citation type="journal article" date="2014" name="Front. Microbiol.">
        <title>High frequency of phylogenetically diverse reductive dehalogenase-homologous genes in deep subseafloor sedimentary metagenomes.</title>
        <authorList>
            <person name="Kawai M."/>
            <person name="Futagami T."/>
            <person name="Toyoda A."/>
            <person name="Takaki Y."/>
            <person name="Nishi S."/>
            <person name="Hori S."/>
            <person name="Arai W."/>
            <person name="Tsubouchi T."/>
            <person name="Morono Y."/>
            <person name="Uchiyama I."/>
            <person name="Ito T."/>
            <person name="Fujiyama A."/>
            <person name="Inagaki F."/>
            <person name="Takami H."/>
        </authorList>
    </citation>
    <scope>NUCLEOTIDE SEQUENCE</scope>
    <source>
        <strain evidence="2">Expedition CK06-06</strain>
    </source>
</reference>
<keyword evidence="1" id="KW-0175">Coiled coil</keyword>
<comment type="caution">
    <text evidence="2">The sequence shown here is derived from an EMBL/GenBank/DDBJ whole genome shotgun (WGS) entry which is preliminary data.</text>
</comment>
<accession>X0SIH2</accession>
<feature type="non-terminal residue" evidence="2">
    <location>
        <position position="1"/>
    </location>
</feature>
<feature type="non-terminal residue" evidence="2">
    <location>
        <position position="460"/>
    </location>
</feature>
<proteinExistence type="predicted"/>
<organism evidence="2">
    <name type="scientific">marine sediment metagenome</name>
    <dbReference type="NCBI Taxonomy" id="412755"/>
    <lineage>
        <taxon>unclassified sequences</taxon>
        <taxon>metagenomes</taxon>
        <taxon>ecological metagenomes</taxon>
    </lineage>
</organism>
<gene>
    <name evidence="2" type="ORF">S01H1_08230</name>
</gene>
<feature type="coiled-coil region" evidence="1">
    <location>
        <begin position="339"/>
        <end position="417"/>
    </location>
</feature>
<evidence type="ECO:0000256" key="1">
    <source>
        <dbReference type="SAM" id="Coils"/>
    </source>
</evidence>
<protein>
    <submittedName>
        <fullName evidence="2">Uncharacterized protein</fullName>
    </submittedName>
</protein>
<dbReference type="AlphaFoldDB" id="X0SIH2"/>
<sequence>VEFVGVIASPSQRAGVLDFLNRSFPSVNLSTDTETFSNVLKSDGVREYLKGGEVIYGLTKRGDIYINPEVHNSESALYNTAVHEFGHVWTDYLQTTPKGKKIYAKGASLVSQTQEYQNQLEKFKSEGLSEEQAKSKAVNETMAILIGNKGETIINASLKQKFQSWLNAMWTYIKNTFKMSKDLSAAEIQNLNLDTFLGTALADIMGGKAIKLTDKQLAQLKNPEASFSKRVDTESKELAESIRMIPDDSSIPMTDIIQYGRSKGYSDASIRELLKRQGYDVKTINEGITEYTQPSIIVPAVFGNVEGGMTIGKAIYESVTKQLNEFAEVTQENKTKKTAKEIRKKAMEILRENEAFNEQSPSTQRELLLAMNDSLSVATNKDVSREMKQLRHDIRQGKAAIKNLKEYQTRLRRLIRQEMKQTGLISRSRVNRLLASVANTTEKNFYAQAQKVLNTIDEQR</sequence>
<evidence type="ECO:0000313" key="2">
    <source>
        <dbReference type="EMBL" id="GAF74906.1"/>
    </source>
</evidence>